<dbReference type="CDD" id="cd03416">
    <property type="entry name" value="CbiX_SirB_N"/>
    <property type="match status" value="1"/>
</dbReference>
<evidence type="ECO:0000256" key="2">
    <source>
        <dbReference type="ARBA" id="ARBA00023239"/>
    </source>
</evidence>
<keyword evidence="4" id="KW-1185">Reference proteome</keyword>
<gene>
    <name evidence="3" type="ORF">FV141_02730</name>
</gene>
<accession>A0ABX5Z7C9</accession>
<dbReference type="EMBL" id="CP043031">
    <property type="protein sequence ID" value="QEH92574.1"/>
    <property type="molecule type" value="Genomic_DNA"/>
</dbReference>
<dbReference type="InterPro" id="IPR050963">
    <property type="entry name" value="Sirohydro_Cobaltochel/CbiX"/>
</dbReference>
<organism evidence="3 4">
    <name type="scientific">Dermacoccus abyssi</name>
    <dbReference type="NCBI Taxonomy" id="322596"/>
    <lineage>
        <taxon>Bacteria</taxon>
        <taxon>Bacillati</taxon>
        <taxon>Actinomycetota</taxon>
        <taxon>Actinomycetes</taxon>
        <taxon>Micrococcales</taxon>
        <taxon>Dermacoccaceae</taxon>
        <taxon>Dermacoccus</taxon>
    </lineage>
</organism>
<dbReference type="InterPro" id="IPR002762">
    <property type="entry name" value="CbiX-like"/>
</dbReference>
<protein>
    <submittedName>
        <fullName evidence="3">Sirohydrochlorin chelatase</fullName>
    </submittedName>
</protein>
<sequence length="242" mass="25399">MTPNPSAGEAVAAASRASTRRAVVLVAHGTANERGRQVVLDLVTAVRNRRPELDVTDAYVDVQEPRVADVVAQLAPRYDEVVVVPLLFCGGYHVRVDVAKAVDAWPNARATGALGPSRRIADLLVQRLSEAGVERRDPVVMAAAGSSRLEAAADARAQARLLAEAWGAEVDVAFGSAGTPAVPDAVNANRDRPGARVAVASLLLGEGHFSEKLRRSGADIVTEPLGAAPEVVEQILARLDEA</sequence>
<evidence type="ECO:0000256" key="1">
    <source>
        <dbReference type="ARBA" id="ARBA00022723"/>
    </source>
</evidence>
<dbReference type="Pfam" id="PF01903">
    <property type="entry name" value="CbiX"/>
    <property type="match status" value="1"/>
</dbReference>
<dbReference type="PANTHER" id="PTHR33542:SF5">
    <property type="entry name" value="FERROCHELATASE CHE1"/>
    <property type="match status" value="1"/>
</dbReference>
<name>A0ABX5Z7C9_9MICO</name>
<evidence type="ECO:0000313" key="4">
    <source>
        <dbReference type="Proteomes" id="UP000323565"/>
    </source>
</evidence>
<proteinExistence type="predicted"/>
<dbReference type="Gene3D" id="3.40.50.1400">
    <property type="match status" value="2"/>
</dbReference>
<keyword evidence="2" id="KW-0456">Lyase</keyword>
<dbReference type="Proteomes" id="UP000323565">
    <property type="component" value="Chromosome"/>
</dbReference>
<evidence type="ECO:0000313" key="3">
    <source>
        <dbReference type="EMBL" id="QEH92574.1"/>
    </source>
</evidence>
<dbReference type="SUPFAM" id="SSF53800">
    <property type="entry name" value="Chelatase"/>
    <property type="match status" value="1"/>
</dbReference>
<dbReference type="PANTHER" id="PTHR33542">
    <property type="entry name" value="SIROHYDROCHLORIN FERROCHELATASE, CHLOROPLASTIC"/>
    <property type="match status" value="1"/>
</dbReference>
<reference evidence="3 4" key="1">
    <citation type="submission" date="2019-08" db="EMBL/GenBank/DDBJ databases">
        <title>Dermacoccus abyssi strain HZAU 226, whole genome Nanopore sequencing project.</title>
        <authorList>
            <person name="Guo A."/>
            <person name="Zhang X."/>
            <person name="Ruan Y."/>
            <person name="Liu W."/>
            <person name="Chen Q."/>
            <person name="Gu L."/>
        </authorList>
    </citation>
    <scope>NUCLEOTIDE SEQUENCE [LARGE SCALE GENOMIC DNA]</scope>
    <source>
        <strain evidence="3 4">HZAU 226</strain>
    </source>
</reference>
<keyword evidence="1" id="KW-0479">Metal-binding</keyword>